<evidence type="ECO:0000313" key="6">
    <source>
        <dbReference type="EMBL" id="MBB5221259.1"/>
    </source>
</evidence>
<evidence type="ECO:0000256" key="1">
    <source>
        <dbReference type="ARBA" id="ARBA00004418"/>
    </source>
</evidence>
<dbReference type="RefSeq" id="WP_221288209.1">
    <property type="nucleotide sequence ID" value="NZ_JACHFM010000001.1"/>
</dbReference>
<feature type="chain" id="PRO_5032736486" evidence="4">
    <location>
        <begin position="37"/>
        <end position="414"/>
    </location>
</feature>
<name>A0A840SEE3_9RHOB</name>
<evidence type="ECO:0000259" key="5">
    <source>
        <dbReference type="Pfam" id="PF09084"/>
    </source>
</evidence>
<evidence type="ECO:0000256" key="4">
    <source>
        <dbReference type="SAM" id="SignalP"/>
    </source>
</evidence>
<feature type="signal peptide" evidence="4">
    <location>
        <begin position="1"/>
        <end position="36"/>
    </location>
</feature>
<dbReference type="AlphaFoldDB" id="A0A840SEE3"/>
<reference evidence="6 7" key="1">
    <citation type="submission" date="2020-08" db="EMBL/GenBank/DDBJ databases">
        <title>Genomic Encyclopedia of Type Strains, Phase IV (KMG-IV): sequencing the most valuable type-strain genomes for metagenomic binning, comparative biology and taxonomic classification.</title>
        <authorList>
            <person name="Goeker M."/>
        </authorList>
    </citation>
    <scope>NUCLEOTIDE SEQUENCE [LARGE SCALE GENOMIC DNA]</scope>
    <source>
        <strain evidence="6 7">DSM 101730</strain>
    </source>
</reference>
<dbReference type="PANTHER" id="PTHR30024:SF47">
    <property type="entry name" value="TAURINE-BINDING PERIPLASMIC PROTEIN"/>
    <property type="match status" value="1"/>
</dbReference>
<dbReference type="GO" id="GO:0042918">
    <property type="term" value="P:alkanesulfonate transmembrane transport"/>
    <property type="evidence" value="ECO:0007669"/>
    <property type="project" value="TreeGrafter"/>
</dbReference>
<evidence type="ECO:0000313" key="7">
    <source>
        <dbReference type="Proteomes" id="UP000549457"/>
    </source>
</evidence>
<evidence type="ECO:0000256" key="2">
    <source>
        <dbReference type="ARBA" id="ARBA00010742"/>
    </source>
</evidence>
<dbReference type="SUPFAM" id="SSF53850">
    <property type="entry name" value="Periplasmic binding protein-like II"/>
    <property type="match status" value="1"/>
</dbReference>
<sequence>MRKTGMSGWKGPQMGRRGFVAAAAAGALFAPALVRAQGSSVKVSVGRQPWAAGNSPITQKMMNDGLFEAAAKELGVDLTVDWRDYPSALPQVEAFLAGDLDIGMWGNTPIVRLLSQEQPLNVLTLGEGHMRFVLTVPKDSPIRTIDDLKGKTVGALVGGDPANALSQMLALELGDADPKAHGITVVNTPTQAQAASVPTGMDAAIAGYPAFLKAQAEIGVKGIMNSFGYTEDGYSGPAGEGAGHLLPGVKKSAFYPDGYYLHRSFWICTDDIVGENAAVGQAFLIASQRAVVALKAEAPEAVSDLAKTYWELPPELGAKIVADEVLIQRGWAWPTEGDAAAIRQISDYMVAGKLIPAPLSDEQVKGAFAKAAPIAEKAYAASGALPPDADFTDPAATDLRGLPVWKMDGWKPAG</sequence>
<evidence type="ECO:0000256" key="3">
    <source>
        <dbReference type="ARBA" id="ARBA00022729"/>
    </source>
</evidence>
<proteinExistence type="inferred from homology"/>
<dbReference type="PANTHER" id="PTHR30024">
    <property type="entry name" value="ALIPHATIC SULFONATES-BINDING PROTEIN-RELATED"/>
    <property type="match status" value="1"/>
</dbReference>
<dbReference type="Proteomes" id="UP000549457">
    <property type="component" value="Unassembled WGS sequence"/>
</dbReference>
<gene>
    <name evidence="6" type="ORF">HNP73_001180</name>
</gene>
<comment type="similarity">
    <text evidence="2">Belongs to the bacterial solute-binding protein SsuA/TauA family.</text>
</comment>
<dbReference type="GO" id="GO:0042597">
    <property type="term" value="C:periplasmic space"/>
    <property type="evidence" value="ECO:0007669"/>
    <property type="project" value="UniProtKB-SubCell"/>
</dbReference>
<dbReference type="Gene3D" id="3.40.190.10">
    <property type="entry name" value="Periplasmic binding protein-like II"/>
    <property type="match status" value="2"/>
</dbReference>
<dbReference type="EMBL" id="JACHFM010000001">
    <property type="protein sequence ID" value="MBB5221259.1"/>
    <property type="molecule type" value="Genomic_DNA"/>
</dbReference>
<keyword evidence="7" id="KW-1185">Reference proteome</keyword>
<accession>A0A840SEE3</accession>
<comment type="subcellular location">
    <subcellularLocation>
        <location evidence="1">Periplasm</location>
    </subcellularLocation>
</comment>
<protein>
    <submittedName>
        <fullName evidence="6">ABC-type nitrate/sulfonate/bicarbonate transport system substrate-binding protein</fullName>
    </submittedName>
</protein>
<dbReference type="Pfam" id="PF09084">
    <property type="entry name" value="NMT1"/>
    <property type="match status" value="1"/>
</dbReference>
<dbReference type="InterPro" id="IPR015168">
    <property type="entry name" value="SsuA/THI5"/>
</dbReference>
<keyword evidence="3 4" id="KW-0732">Signal</keyword>
<comment type="caution">
    <text evidence="6">The sequence shown here is derived from an EMBL/GenBank/DDBJ whole genome shotgun (WGS) entry which is preliminary data.</text>
</comment>
<organism evidence="6 7">
    <name type="scientific">Amaricoccus macauensis</name>
    <dbReference type="NCBI Taxonomy" id="57001"/>
    <lineage>
        <taxon>Bacteria</taxon>
        <taxon>Pseudomonadati</taxon>
        <taxon>Pseudomonadota</taxon>
        <taxon>Alphaproteobacteria</taxon>
        <taxon>Rhodobacterales</taxon>
        <taxon>Paracoccaceae</taxon>
        <taxon>Amaricoccus</taxon>
    </lineage>
</organism>
<feature type="domain" description="SsuA/THI5-like" evidence="5">
    <location>
        <begin position="85"/>
        <end position="296"/>
    </location>
</feature>